<reference evidence="1 2" key="1">
    <citation type="journal article" date="2017" name="Int. J. Syst. Evol. Microbiol.">
        <title>Bacillus mangrovi sp. nov., isolated from a sediment sample from a mangrove forest.</title>
        <authorList>
            <person name="Gupta V."/>
            <person name="Singh P.K."/>
            <person name="Korpole S."/>
            <person name="Tanuku N.R.S."/>
            <person name="Pinnaka A.K."/>
        </authorList>
    </citation>
    <scope>NUCLEOTIDE SEQUENCE [LARGE SCALE GENOMIC DNA]</scope>
    <source>
        <strain evidence="1 2">KCTC 33872</strain>
    </source>
</reference>
<comment type="caution">
    <text evidence="1">The sequence shown here is derived from an EMBL/GenBank/DDBJ whole genome shotgun (WGS) entry which is preliminary data.</text>
</comment>
<keyword evidence="1" id="KW-0456">Lyase</keyword>
<dbReference type="RefSeq" id="WP_155112034.1">
    <property type="nucleotide sequence ID" value="NZ_WMIB01000006.1"/>
</dbReference>
<protein>
    <submittedName>
        <fullName evidence="1">Phosphonate C-P lyase system protein PhnG</fullName>
    </submittedName>
</protein>
<dbReference type="OrthoDB" id="3182891at2"/>
<dbReference type="GO" id="GO:0016829">
    <property type="term" value="F:lyase activity"/>
    <property type="evidence" value="ECO:0007669"/>
    <property type="project" value="UniProtKB-KW"/>
</dbReference>
<dbReference type="Pfam" id="PF06754">
    <property type="entry name" value="PhnG"/>
    <property type="match status" value="1"/>
</dbReference>
<dbReference type="GO" id="GO:0019634">
    <property type="term" value="P:organic phosphonate metabolic process"/>
    <property type="evidence" value="ECO:0007669"/>
    <property type="project" value="InterPro"/>
</dbReference>
<gene>
    <name evidence="1" type="primary">phnG</name>
    <name evidence="1" type="ORF">GKZ89_08790</name>
</gene>
<keyword evidence="2" id="KW-1185">Reference proteome</keyword>
<accession>A0A7X2S5A5</accession>
<dbReference type="GO" id="GO:0015716">
    <property type="term" value="P:organic phosphonate transport"/>
    <property type="evidence" value="ECO:0007669"/>
    <property type="project" value="InterPro"/>
</dbReference>
<dbReference type="Proteomes" id="UP000434639">
    <property type="component" value="Unassembled WGS sequence"/>
</dbReference>
<sequence length="141" mass="15913">MKRKRRTEILISGSKELAASMAALAEERHQVEFMTEPENGLVMVKMRETAQNSLFYLGEVFVTECKARVNGTVGIGIVKGHEPELACHLAVIDAAFGATVPETEEWTELLLKEEEAIFERRRAEGRSILKTKVRFETMDTE</sequence>
<name>A0A7X2S5A5_9BACI</name>
<dbReference type="EMBL" id="WMIB01000006">
    <property type="protein sequence ID" value="MTH53513.1"/>
    <property type="molecule type" value="Genomic_DNA"/>
</dbReference>
<proteinExistence type="predicted"/>
<dbReference type="AlphaFoldDB" id="A0A7X2S5A5"/>
<dbReference type="InterPro" id="IPR009609">
    <property type="entry name" value="Phosphonate_metab_PhnG"/>
</dbReference>
<evidence type="ECO:0000313" key="2">
    <source>
        <dbReference type="Proteomes" id="UP000434639"/>
    </source>
</evidence>
<dbReference type="NCBIfam" id="TIGR03293">
    <property type="entry name" value="PhnG_redo"/>
    <property type="match status" value="1"/>
</dbReference>
<organism evidence="1 2">
    <name type="scientific">Metabacillus mangrovi</name>
    <dbReference type="NCBI Taxonomy" id="1491830"/>
    <lineage>
        <taxon>Bacteria</taxon>
        <taxon>Bacillati</taxon>
        <taxon>Bacillota</taxon>
        <taxon>Bacilli</taxon>
        <taxon>Bacillales</taxon>
        <taxon>Bacillaceae</taxon>
        <taxon>Metabacillus</taxon>
    </lineage>
</organism>
<evidence type="ECO:0000313" key="1">
    <source>
        <dbReference type="EMBL" id="MTH53513.1"/>
    </source>
</evidence>